<sequence>MPPDLQDQPTQEQVIALLQIPRTPAYLLDKKTRANDIRVAYDRFQAMRAAVAKHTSLTTNNAWPEVLANFKKLNVEELFFTKTNKYAYTKSFDALSLALHQPSPHPDFAAMQLWLAKDERALSDAEVWKSMVKPDGSEYSHADFDNWKETNIRVKVEAEEEEKKKKKKKKKNKALGAVVLLLAMLQMLSALCSSTLFMAVVVLVLISPVSAAAPSTLPFPDVAFEVFSDCIKENFASNVRLSTVLVLLYSLMENPEFLNLHGRQQQAKVAGEKARAETTWMAMFSRLLLGVRLRSARETLFKPTDGVILHSQEDYTVTSVNALSQKLDSLVSVLKLNMYKPSGKIYHRRRPIDYKAIKPLYLLCSQSYECETLSCPPRALHVDGPYRDVPRVTVLKGTDVCTFGFVLTGKCDGCKTTYHADHDRVKNVETNQYDRCHLNGARFLKIGQTLWADRVFTNSVLCATYSFHASTSAFMDFWNESVGRQAGVKISHRQVWHAFILETLRMMATDQGQNLVLPDRYNIQKIAAGAYEALGANSVIKAAEGHACDECSHPQRFGPNEQRQNAQDFARVNMCVVDGIVMSPTHCAVEGCIAALVHARGGSYCEDHFRLYGQLCHMRGCNANCVDSTKACQEHQSDWQDYQETHSRSHLAGIRRMISRPSEQLPWQEQRQNRQVQAHDEPALEDDGVARKHDFGPSKFYCTETACYPCGVVIGWELFNKSESPTKILKFLEHIFPTPESKPSYICIDKGCQVFRTAITNGSFEQLWSNSRFIVDTYHYNNHKRSDELCQTWCNPTPMDGSNPNLVIQERNRTGVLQWKRAFNTQASEQLNSWIAGYEQILKRMTIANFQAG</sequence>
<dbReference type="InterPro" id="IPR040898">
    <property type="entry name" value="CxC6"/>
</dbReference>
<dbReference type="Pfam" id="PF18718">
    <property type="entry name" value="CxC5"/>
    <property type="match status" value="1"/>
</dbReference>
<name>A0A8H6H763_9AGAR</name>
<keyword evidence="3" id="KW-1133">Transmembrane helix</keyword>
<dbReference type="AlphaFoldDB" id="A0A8H6H763"/>
<evidence type="ECO:0008006" key="8">
    <source>
        <dbReference type="Google" id="ProtNLM"/>
    </source>
</evidence>
<dbReference type="Proteomes" id="UP000521943">
    <property type="component" value="Unassembled WGS sequence"/>
</dbReference>
<dbReference type="Pfam" id="PF18721">
    <property type="entry name" value="CxC6"/>
    <property type="match status" value="1"/>
</dbReference>
<feature type="region of interest" description="Disordered" evidence="2">
    <location>
        <begin position="662"/>
        <end position="690"/>
    </location>
</feature>
<evidence type="ECO:0000313" key="6">
    <source>
        <dbReference type="EMBL" id="KAF6741205.1"/>
    </source>
</evidence>
<feature type="domain" description="CxC6 like cysteine cluster associated with KDZ" evidence="5">
    <location>
        <begin position="576"/>
        <end position="641"/>
    </location>
</feature>
<protein>
    <recommendedName>
        <fullName evidence="8">CxC6 like cysteine cluster associated with KDZ domain-containing protein</fullName>
    </recommendedName>
</protein>
<feature type="compositionally biased region" description="Polar residues" evidence="2">
    <location>
        <begin position="662"/>
        <end position="676"/>
    </location>
</feature>
<comment type="caution">
    <text evidence="6">The sequence shown here is derived from an EMBL/GenBank/DDBJ whole genome shotgun (WGS) entry which is preliminary data.</text>
</comment>
<feature type="coiled-coil region" evidence="1">
    <location>
        <begin position="151"/>
        <end position="178"/>
    </location>
</feature>
<organism evidence="6 7">
    <name type="scientific">Ephemerocybe angulata</name>
    <dbReference type="NCBI Taxonomy" id="980116"/>
    <lineage>
        <taxon>Eukaryota</taxon>
        <taxon>Fungi</taxon>
        <taxon>Dikarya</taxon>
        <taxon>Basidiomycota</taxon>
        <taxon>Agaricomycotina</taxon>
        <taxon>Agaricomycetes</taxon>
        <taxon>Agaricomycetidae</taxon>
        <taxon>Agaricales</taxon>
        <taxon>Agaricineae</taxon>
        <taxon>Psathyrellaceae</taxon>
        <taxon>Ephemerocybe</taxon>
    </lineage>
</organism>
<keyword evidence="3" id="KW-0472">Membrane</keyword>
<evidence type="ECO:0000256" key="2">
    <source>
        <dbReference type="SAM" id="MobiDB-lite"/>
    </source>
</evidence>
<evidence type="ECO:0000256" key="3">
    <source>
        <dbReference type="SAM" id="Phobius"/>
    </source>
</evidence>
<reference evidence="6 7" key="1">
    <citation type="submission" date="2020-07" db="EMBL/GenBank/DDBJ databases">
        <title>Comparative genomics of pyrophilous fungi reveals a link between fire events and developmental genes.</title>
        <authorList>
            <consortium name="DOE Joint Genome Institute"/>
            <person name="Steindorff A.S."/>
            <person name="Carver A."/>
            <person name="Calhoun S."/>
            <person name="Stillman K."/>
            <person name="Liu H."/>
            <person name="Lipzen A."/>
            <person name="Pangilinan J."/>
            <person name="Labutti K."/>
            <person name="Bruns T.D."/>
            <person name="Grigoriev I.V."/>
        </authorList>
    </citation>
    <scope>NUCLEOTIDE SEQUENCE [LARGE SCALE GENOMIC DNA]</scope>
    <source>
        <strain evidence="6 7">CBS 144469</strain>
    </source>
</reference>
<dbReference type="OrthoDB" id="2527272at2759"/>
<accession>A0A8H6H763</accession>
<evidence type="ECO:0000259" key="5">
    <source>
        <dbReference type="Pfam" id="PF18721"/>
    </source>
</evidence>
<gene>
    <name evidence="6" type="ORF">DFP72DRAFT_1084661</name>
</gene>
<dbReference type="EMBL" id="JACGCI010000275">
    <property type="protein sequence ID" value="KAF6741205.1"/>
    <property type="molecule type" value="Genomic_DNA"/>
</dbReference>
<proteinExistence type="predicted"/>
<feature type="compositionally biased region" description="Basic and acidic residues" evidence="2">
    <location>
        <begin position="677"/>
        <end position="690"/>
    </location>
</feature>
<evidence type="ECO:0000256" key="1">
    <source>
        <dbReference type="SAM" id="Coils"/>
    </source>
</evidence>
<evidence type="ECO:0000313" key="7">
    <source>
        <dbReference type="Proteomes" id="UP000521943"/>
    </source>
</evidence>
<keyword evidence="3" id="KW-0812">Transmembrane</keyword>
<keyword evidence="1" id="KW-0175">Coiled coil</keyword>
<dbReference type="InterPro" id="IPR041539">
    <property type="entry name" value="CxC5"/>
</dbReference>
<feature type="domain" description="CxC5 like cysteine cluster associated with KDZ" evidence="4">
    <location>
        <begin position="360"/>
        <end position="481"/>
    </location>
</feature>
<keyword evidence="7" id="KW-1185">Reference proteome</keyword>
<feature type="transmembrane region" description="Helical" evidence="3">
    <location>
        <begin position="174"/>
        <end position="206"/>
    </location>
</feature>
<evidence type="ECO:0000259" key="4">
    <source>
        <dbReference type="Pfam" id="PF18718"/>
    </source>
</evidence>